<dbReference type="EMBL" id="SMRP01000001">
    <property type="protein sequence ID" value="TDG26461.1"/>
    <property type="molecule type" value="Genomic_DNA"/>
</dbReference>
<comment type="caution">
    <text evidence="2">The sequence shown here is derived from an EMBL/GenBank/DDBJ whole genome shotgun (WGS) entry which is preliminary data.</text>
</comment>
<protein>
    <submittedName>
        <fullName evidence="2">Type I toxin-antitoxin system SymE family toxin</fullName>
    </submittedName>
</protein>
<dbReference type="GO" id="GO:0016788">
    <property type="term" value="F:hydrolase activity, acting on ester bonds"/>
    <property type="evidence" value="ECO:0007669"/>
    <property type="project" value="InterPro"/>
</dbReference>
<keyword evidence="3" id="KW-1185">Reference proteome</keyword>
<sequence length="80" mass="9533">MVLHVGERQRARHQTVLFRFRRARYHRARQRRVALHVDVNAPPLYPWIKLSGRWLELAGFEAGQRVRIEVQHGRLVTTPD</sequence>
<dbReference type="Pfam" id="PF08845">
    <property type="entry name" value="SymE_toxin"/>
    <property type="match status" value="1"/>
</dbReference>
<name>A0A4R5MGK8_9BURK</name>
<dbReference type="Proteomes" id="UP000295722">
    <property type="component" value="Unassembled WGS sequence"/>
</dbReference>
<dbReference type="AlphaFoldDB" id="A0A4R5MGK8"/>
<accession>A0A4R5MGK8</accession>
<proteinExistence type="predicted"/>
<gene>
    <name evidence="2" type="ORF">EYW47_03710</name>
</gene>
<feature type="domain" description="Toxin SymE-like" evidence="1">
    <location>
        <begin position="44"/>
        <end position="79"/>
    </location>
</feature>
<dbReference type="InterPro" id="IPR014944">
    <property type="entry name" value="Toxin_SymE-like"/>
</dbReference>
<dbReference type="GO" id="GO:0005737">
    <property type="term" value="C:cytoplasm"/>
    <property type="evidence" value="ECO:0007669"/>
    <property type="project" value="InterPro"/>
</dbReference>
<evidence type="ECO:0000313" key="2">
    <source>
        <dbReference type="EMBL" id="TDG26461.1"/>
    </source>
</evidence>
<evidence type="ECO:0000313" key="3">
    <source>
        <dbReference type="Proteomes" id="UP000295722"/>
    </source>
</evidence>
<evidence type="ECO:0000259" key="1">
    <source>
        <dbReference type="Pfam" id="PF08845"/>
    </source>
</evidence>
<dbReference type="GO" id="GO:0016070">
    <property type="term" value="P:RNA metabolic process"/>
    <property type="evidence" value="ECO:0007669"/>
    <property type="project" value="InterPro"/>
</dbReference>
<dbReference type="GO" id="GO:0003723">
    <property type="term" value="F:RNA binding"/>
    <property type="evidence" value="ECO:0007669"/>
    <property type="project" value="InterPro"/>
</dbReference>
<organism evidence="2 3">
    <name type="scientific">Paraburkholderia silviterrae</name>
    <dbReference type="NCBI Taxonomy" id="2528715"/>
    <lineage>
        <taxon>Bacteria</taxon>
        <taxon>Pseudomonadati</taxon>
        <taxon>Pseudomonadota</taxon>
        <taxon>Betaproteobacteria</taxon>
        <taxon>Burkholderiales</taxon>
        <taxon>Burkholderiaceae</taxon>
        <taxon>Paraburkholderia</taxon>
    </lineage>
</organism>
<reference evidence="2 3" key="1">
    <citation type="submission" date="2019-03" db="EMBL/GenBank/DDBJ databases">
        <title>Paraburkholderia sp. 4M-K11, isolated from subtropical forest soil.</title>
        <authorList>
            <person name="Gao Z.-H."/>
            <person name="Qiu L.-H."/>
        </authorList>
    </citation>
    <scope>NUCLEOTIDE SEQUENCE [LARGE SCALE GENOMIC DNA]</scope>
    <source>
        <strain evidence="2 3">4M-K11</strain>
    </source>
</reference>
<dbReference type="OrthoDB" id="9035207at2"/>
<dbReference type="RefSeq" id="WP_133193505.1">
    <property type="nucleotide sequence ID" value="NZ_JBHUCW010000001.1"/>
</dbReference>